<dbReference type="PANTHER" id="PTHR19359:SF146">
    <property type="entry name" value="B5, PUTATIVE-RELATED"/>
    <property type="match status" value="1"/>
</dbReference>
<dbReference type="GO" id="GO:0020037">
    <property type="term" value="F:heme binding"/>
    <property type="evidence" value="ECO:0007669"/>
    <property type="project" value="TreeGrafter"/>
</dbReference>
<evidence type="ECO:0000256" key="3">
    <source>
        <dbReference type="ARBA" id="ARBA00023004"/>
    </source>
</evidence>
<keyword evidence="1" id="KW-0349">Heme</keyword>
<keyword evidence="3" id="KW-0408">Iron</keyword>
<dbReference type="PROSITE" id="PS50255">
    <property type="entry name" value="CYTOCHROME_B5_2"/>
    <property type="match status" value="1"/>
</dbReference>
<organism evidence="6">
    <name type="scientific">Attheya septentrionalis</name>
    <dbReference type="NCBI Taxonomy" id="420275"/>
    <lineage>
        <taxon>Eukaryota</taxon>
        <taxon>Sar</taxon>
        <taxon>Stramenopiles</taxon>
        <taxon>Ochrophyta</taxon>
        <taxon>Bacillariophyta</taxon>
        <taxon>Coscinodiscophyceae</taxon>
        <taxon>Chaetocerotophycidae</taxon>
        <taxon>Chaetocerotales</taxon>
        <taxon>Attheyaceae</taxon>
        <taxon>Attheya</taxon>
    </lineage>
</organism>
<proteinExistence type="inferred from homology"/>
<comment type="similarity">
    <text evidence="4">Belongs to the cytochrome b5 family.</text>
</comment>
<dbReference type="PANTHER" id="PTHR19359">
    <property type="entry name" value="CYTOCHROME B5"/>
    <property type="match status" value="1"/>
</dbReference>
<dbReference type="Gene3D" id="3.10.120.10">
    <property type="entry name" value="Cytochrome b5-like heme/steroid binding domain"/>
    <property type="match status" value="1"/>
</dbReference>
<evidence type="ECO:0000256" key="4">
    <source>
        <dbReference type="ARBA" id="ARBA00038168"/>
    </source>
</evidence>
<dbReference type="SMART" id="SM01117">
    <property type="entry name" value="Cyt-b5"/>
    <property type="match status" value="1"/>
</dbReference>
<evidence type="ECO:0000256" key="2">
    <source>
        <dbReference type="ARBA" id="ARBA00022723"/>
    </source>
</evidence>
<accession>A0A7S2UMK7</accession>
<dbReference type="AlphaFoldDB" id="A0A7S2UMK7"/>
<keyword evidence="2" id="KW-0479">Metal-binding</keyword>
<protein>
    <recommendedName>
        <fullName evidence="5">Cytochrome b5 heme-binding domain-containing protein</fullName>
    </recommendedName>
</protein>
<evidence type="ECO:0000259" key="5">
    <source>
        <dbReference type="PROSITE" id="PS50255"/>
    </source>
</evidence>
<dbReference type="Pfam" id="PF00173">
    <property type="entry name" value="Cyt-b5"/>
    <property type="match status" value="1"/>
</dbReference>
<sequence length="225" mass="24720">MGSDNATGVPSEMQPLHFEMEKGQLEFMPYLRKDSLAEPETDSDSSVDSNVPCHIMSSPDHEAGTATTTSCCDACQYCEDICKDPFCQRCSKKSMSKLTKCSMGVSVRCGLGQSRAQIQPTNELYFTRCQLARHNHVDSAWLLVGDTIYDATKSVKNHPGGANSILRKSGGAHDCAVDLKFHSIRTQKLWKRNVIGKLRRCPCEDMGLDSDEISNGVSGEQCTIS</sequence>
<dbReference type="InterPro" id="IPR036400">
    <property type="entry name" value="Cyt_B5-like_heme/steroid_sf"/>
</dbReference>
<dbReference type="SUPFAM" id="SSF55856">
    <property type="entry name" value="Cytochrome b5-like heme/steroid binding domain"/>
    <property type="match status" value="1"/>
</dbReference>
<dbReference type="InterPro" id="IPR050668">
    <property type="entry name" value="Cytochrome_b5"/>
</dbReference>
<reference evidence="6" key="1">
    <citation type="submission" date="2021-01" db="EMBL/GenBank/DDBJ databases">
        <authorList>
            <person name="Corre E."/>
            <person name="Pelletier E."/>
            <person name="Niang G."/>
            <person name="Scheremetjew M."/>
            <person name="Finn R."/>
            <person name="Kale V."/>
            <person name="Holt S."/>
            <person name="Cochrane G."/>
            <person name="Meng A."/>
            <person name="Brown T."/>
            <person name="Cohen L."/>
        </authorList>
    </citation>
    <scope>NUCLEOTIDE SEQUENCE</scope>
    <source>
        <strain evidence="6">CCMP2084</strain>
    </source>
</reference>
<dbReference type="InterPro" id="IPR001199">
    <property type="entry name" value="Cyt_B5-like_heme/steroid-bd"/>
</dbReference>
<feature type="domain" description="Cytochrome b5 heme-binding" evidence="5">
    <location>
        <begin position="123"/>
        <end position="199"/>
    </location>
</feature>
<dbReference type="GO" id="GO:0046872">
    <property type="term" value="F:metal ion binding"/>
    <property type="evidence" value="ECO:0007669"/>
    <property type="project" value="UniProtKB-KW"/>
</dbReference>
<dbReference type="GO" id="GO:0016020">
    <property type="term" value="C:membrane"/>
    <property type="evidence" value="ECO:0007669"/>
    <property type="project" value="TreeGrafter"/>
</dbReference>
<gene>
    <name evidence="6" type="ORF">ASEP1449_LOCUS14843</name>
</gene>
<evidence type="ECO:0000256" key="1">
    <source>
        <dbReference type="ARBA" id="ARBA00022617"/>
    </source>
</evidence>
<evidence type="ECO:0000313" key="6">
    <source>
        <dbReference type="EMBL" id="CAD9823009.1"/>
    </source>
</evidence>
<name>A0A7S2UMK7_9STRA</name>
<dbReference type="EMBL" id="HBHQ01021964">
    <property type="protein sequence ID" value="CAD9823009.1"/>
    <property type="molecule type" value="Transcribed_RNA"/>
</dbReference>